<dbReference type="PANTHER" id="PTHR30483">
    <property type="entry name" value="LEUCINE-SPECIFIC-BINDING PROTEIN"/>
    <property type="match status" value="1"/>
</dbReference>
<evidence type="ECO:0000313" key="4">
    <source>
        <dbReference type="EMBL" id="TDN94112.1"/>
    </source>
</evidence>
<dbReference type="InterPro" id="IPR028081">
    <property type="entry name" value="Leu-bd"/>
</dbReference>
<dbReference type="Pfam" id="PF13458">
    <property type="entry name" value="Peripla_BP_6"/>
    <property type="match status" value="1"/>
</dbReference>
<dbReference type="AlphaFoldDB" id="A0A4R6GGS4"/>
<comment type="similarity">
    <text evidence="1">Belongs to the leucine-binding protein family.</text>
</comment>
<organism evidence="4 5">
    <name type="scientific">Herminiimonas fonticola</name>
    <dbReference type="NCBI Taxonomy" id="303380"/>
    <lineage>
        <taxon>Bacteria</taxon>
        <taxon>Pseudomonadati</taxon>
        <taxon>Pseudomonadota</taxon>
        <taxon>Betaproteobacteria</taxon>
        <taxon>Burkholderiales</taxon>
        <taxon>Oxalobacteraceae</taxon>
        <taxon>Herminiimonas</taxon>
    </lineage>
</organism>
<gene>
    <name evidence="4" type="ORF">EV677_0653</name>
</gene>
<protein>
    <submittedName>
        <fullName evidence="4">Amino acid/amide ABC transporter substrate-binding protein (HAAT family)</fullName>
    </submittedName>
</protein>
<dbReference type="SUPFAM" id="SSF53822">
    <property type="entry name" value="Periplasmic binding protein-like I"/>
    <property type="match status" value="1"/>
</dbReference>
<evidence type="ECO:0000259" key="3">
    <source>
        <dbReference type="Pfam" id="PF13458"/>
    </source>
</evidence>
<dbReference type="Gene3D" id="3.40.50.2300">
    <property type="match status" value="2"/>
</dbReference>
<reference evidence="4 5" key="1">
    <citation type="submission" date="2019-03" db="EMBL/GenBank/DDBJ databases">
        <title>Genomic Encyclopedia of Type Strains, Phase IV (KMG-IV): sequencing the most valuable type-strain genomes for metagenomic binning, comparative biology and taxonomic classification.</title>
        <authorList>
            <person name="Goeker M."/>
        </authorList>
    </citation>
    <scope>NUCLEOTIDE SEQUENCE [LARGE SCALE GENOMIC DNA]</scope>
    <source>
        <strain evidence="4 5">DSM 18555</strain>
    </source>
</reference>
<dbReference type="PANTHER" id="PTHR30483:SF6">
    <property type="entry name" value="PERIPLASMIC BINDING PROTEIN OF ABC TRANSPORTER FOR NATURAL AMINO ACIDS"/>
    <property type="match status" value="1"/>
</dbReference>
<feature type="domain" description="Leucine-binding protein" evidence="3">
    <location>
        <begin position="38"/>
        <end position="393"/>
    </location>
</feature>
<dbReference type="InterPro" id="IPR028082">
    <property type="entry name" value="Peripla_BP_I"/>
</dbReference>
<keyword evidence="2" id="KW-0732">Signal</keyword>
<accession>A0A4R6GGS4</accession>
<comment type="caution">
    <text evidence="4">The sequence shown here is derived from an EMBL/GenBank/DDBJ whole genome shotgun (WGS) entry which is preliminary data.</text>
</comment>
<proteinExistence type="inferred from homology"/>
<sequence length="435" mass="47739">MGCRVKCCLWKVPMQSKRILAAAMMCLVVTTAYSAEAIRIGMIEGMSGTFANAGEAVARNLQFAIATVNARGGVKLADGRHPLALEIFDNKQGVEESLIEFKRLTDKHIAFVAQGNSSAIASALVEAVDKHNQRAPDNRVLFLNYSAVDPALTNDKCSYWHFRFDANADMRMHALTEVIKGDARAKRIYLIGQDYSFGRMVAQTARSQLAAKRPDIAIVGDELHPIGKIKDFAPYIAKIKASGADAVITGNWGNDLTLLVKAAKEFGLSAKFYTFYGNSLSAPAAIGDAGVDKVRAVAEWHPNAGAGLAQSPSDRFYQNFLQRYPQPKDDYVLLRMHVMIEMLIAAIEKAGTTEANAVAKALEGARYRNAFHDASMRAADHQLIQPLYVSVMRKKSTDGIRFDNEGSGYGFKTELYLPAVSTVLPTSCRMQRPRY</sequence>
<evidence type="ECO:0000256" key="2">
    <source>
        <dbReference type="ARBA" id="ARBA00022729"/>
    </source>
</evidence>
<evidence type="ECO:0000256" key="1">
    <source>
        <dbReference type="ARBA" id="ARBA00010062"/>
    </source>
</evidence>
<dbReference type="InterPro" id="IPR051010">
    <property type="entry name" value="BCAA_transport"/>
</dbReference>
<evidence type="ECO:0000313" key="5">
    <source>
        <dbReference type="Proteomes" id="UP000294737"/>
    </source>
</evidence>
<keyword evidence="5" id="KW-1185">Reference proteome</keyword>
<name>A0A4R6GGS4_9BURK</name>
<dbReference type="Proteomes" id="UP000294737">
    <property type="component" value="Unassembled WGS sequence"/>
</dbReference>
<dbReference type="EMBL" id="SNWF01000004">
    <property type="protein sequence ID" value="TDN94112.1"/>
    <property type="molecule type" value="Genomic_DNA"/>
</dbReference>
<dbReference type="CDD" id="cd06329">
    <property type="entry name" value="PBP1_SBP-like"/>
    <property type="match status" value="1"/>
</dbReference>